<dbReference type="Gene3D" id="1.10.10.60">
    <property type="entry name" value="Homeodomain-like"/>
    <property type="match status" value="2"/>
</dbReference>
<reference evidence="7" key="2">
    <citation type="submission" date="2021-09" db="EMBL/GenBank/DDBJ databases">
        <authorList>
            <person name="Jia N."/>
            <person name="Wang J."/>
            <person name="Shi W."/>
            <person name="Du L."/>
            <person name="Sun Y."/>
            <person name="Zhan W."/>
            <person name="Jiang J."/>
            <person name="Wang Q."/>
            <person name="Zhang B."/>
            <person name="Ji P."/>
            <person name="Sakyi L.B."/>
            <person name="Cui X."/>
            <person name="Yuan T."/>
            <person name="Jiang B."/>
            <person name="Yang W."/>
            <person name="Lam T.T.-Y."/>
            <person name="Chang Q."/>
            <person name="Ding S."/>
            <person name="Wang X."/>
            <person name="Zhu J."/>
            <person name="Ruan X."/>
            <person name="Zhao L."/>
            <person name="Wei J."/>
            <person name="Que T."/>
            <person name="Du C."/>
            <person name="Cheng J."/>
            <person name="Dai P."/>
            <person name="Han X."/>
            <person name="Huang E."/>
            <person name="Gao Y."/>
            <person name="Liu J."/>
            <person name="Shao H."/>
            <person name="Ye R."/>
            <person name="Li L."/>
            <person name="Wei W."/>
            <person name="Wang X."/>
            <person name="Wang C."/>
            <person name="Huo Q."/>
            <person name="Li W."/>
            <person name="Guo W."/>
            <person name="Chen H."/>
            <person name="Chen S."/>
            <person name="Zhou L."/>
            <person name="Zhou L."/>
            <person name="Ni X."/>
            <person name="Tian J."/>
            <person name="Zhou Y."/>
            <person name="Sheng Y."/>
            <person name="Liu T."/>
            <person name="Pan Y."/>
            <person name="Xia L."/>
            <person name="Li J."/>
            <person name="Zhao F."/>
            <person name="Cao W."/>
        </authorList>
    </citation>
    <scope>NUCLEOTIDE SEQUENCE</scope>
    <source>
        <strain evidence="7">Rsan-2018</strain>
        <tissue evidence="7">Larvae</tissue>
    </source>
</reference>
<organism evidence="7 8">
    <name type="scientific">Rhipicephalus sanguineus</name>
    <name type="common">Brown dog tick</name>
    <name type="synonym">Ixodes sanguineus</name>
    <dbReference type="NCBI Taxonomy" id="34632"/>
    <lineage>
        <taxon>Eukaryota</taxon>
        <taxon>Metazoa</taxon>
        <taxon>Ecdysozoa</taxon>
        <taxon>Arthropoda</taxon>
        <taxon>Chelicerata</taxon>
        <taxon>Arachnida</taxon>
        <taxon>Acari</taxon>
        <taxon>Parasitiformes</taxon>
        <taxon>Ixodida</taxon>
        <taxon>Ixodoidea</taxon>
        <taxon>Ixodidae</taxon>
        <taxon>Rhipicephalinae</taxon>
        <taxon>Rhipicephalus</taxon>
        <taxon>Rhipicephalus</taxon>
    </lineage>
</organism>
<dbReference type="Pfam" id="PF04218">
    <property type="entry name" value="CENP-B_N"/>
    <property type="match status" value="1"/>
</dbReference>
<comment type="caution">
    <text evidence="7">The sequence shown here is derived from an EMBL/GenBank/DDBJ whole genome shotgun (WGS) entry which is preliminary data.</text>
</comment>
<keyword evidence="3" id="KW-0539">Nucleus</keyword>
<dbReference type="VEuPathDB" id="VectorBase:RSAN_026126"/>
<name>A0A9D4SQX4_RHISA</name>
<dbReference type="GO" id="GO:0005634">
    <property type="term" value="C:nucleus"/>
    <property type="evidence" value="ECO:0007669"/>
    <property type="project" value="UniProtKB-SubCell"/>
</dbReference>
<feature type="region of interest" description="Disordered" evidence="4">
    <location>
        <begin position="115"/>
        <end position="142"/>
    </location>
</feature>
<dbReference type="PANTHER" id="PTHR19303:SF52">
    <property type="entry name" value="TIGGER TRANSPOSABLE ELEMENT-DERIVED PROTEIN 6"/>
    <property type="match status" value="1"/>
</dbReference>
<dbReference type="SUPFAM" id="SSF46689">
    <property type="entry name" value="Homeodomain-like"/>
    <property type="match status" value="2"/>
</dbReference>
<feature type="domain" description="HTH psq-type" evidence="6">
    <location>
        <begin position="10"/>
        <end position="54"/>
    </location>
</feature>
<evidence type="ECO:0000259" key="6">
    <source>
        <dbReference type="Pfam" id="PF04218"/>
    </source>
</evidence>
<evidence type="ECO:0000256" key="2">
    <source>
        <dbReference type="ARBA" id="ARBA00023125"/>
    </source>
</evidence>
<reference evidence="7" key="1">
    <citation type="journal article" date="2020" name="Cell">
        <title>Large-Scale Comparative Analyses of Tick Genomes Elucidate Their Genetic Diversity and Vector Capacities.</title>
        <authorList>
            <consortium name="Tick Genome and Microbiome Consortium (TIGMIC)"/>
            <person name="Jia N."/>
            <person name="Wang J."/>
            <person name="Shi W."/>
            <person name="Du L."/>
            <person name="Sun Y."/>
            <person name="Zhan W."/>
            <person name="Jiang J.F."/>
            <person name="Wang Q."/>
            <person name="Zhang B."/>
            <person name="Ji P."/>
            <person name="Bell-Sakyi L."/>
            <person name="Cui X.M."/>
            <person name="Yuan T.T."/>
            <person name="Jiang B.G."/>
            <person name="Yang W.F."/>
            <person name="Lam T.T."/>
            <person name="Chang Q.C."/>
            <person name="Ding S.J."/>
            <person name="Wang X.J."/>
            <person name="Zhu J.G."/>
            <person name="Ruan X.D."/>
            <person name="Zhao L."/>
            <person name="Wei J.T."/>
            <person name="Ye R.Z."/>
            <person name="Que T.C."/>
            <person name="Du C.H."/>
            <person name="Zhou Y.H."/>
            <person name="Cheng J.X."/>
            <person name="Dai P.F."/>
            <person name="Guo W.B."/>
            <person name="Han X.H."/>
            <person name="Huang E.J."/>
            <person name="Li L.F."/>
            <person name="Wei W."/>
            <person name="Gao Y.C."/>
            <person name="Liu J.Z."/>
            <person name="Shao H.Z."/>
            <person name="Wang X."/>
            <person name="Wang C.C."/>
            <person name="Yang T.C."/>
            <person name="Huo Q.B."/>
            <person name="Li W."/>
            <person name="Chen H.Y."/>
            <person name="Chen S.E."/>
            <person name="Zhou L.G."/>
            <person name="Ni X.B."/>
            <person name="Tian J.H."/>
            <person name="Sheng Y."/>
            <person name="Liu T."/>
            <person name="Pan Y.S."/>
            <person name="Xia L.Y."/>
            <person name="Li J."/>
            <person name="Zhao F."/>
            <person name="Cao W.C."/>
        </authorList>
    </citation>
    <scope>NUCLEOTIDE SEQUENCE</scope>
    <source>
        <strain evidence="7">Rsan-2018</strain>
    </source>
</reference>
<accession>A0A9D4SQX4</accession>
<dbReference type="GO" id="GO:0003677">
    <property type="term" value="F:DNA binding"/>
    <property type="evidence" value="ECO:0007669"/>
    <property type="project" value="UniProtKB-KW"/>
</dbReference>
<dbReference type="Proteomes" id="UP000821837">
    <property type="component" value="Unassembled WGS sequence"/>
</dbReference>
<dbReference type="InterPro" id="IPR007889">
    <property type="entry name" value="HTH_Psq"/>
</dbReference>
<sequence>MEGTQAMASRKRKQISMSDKLKIVNAVAHGEKQANIAKAMGLSKQTVSSIVNNKSIAGKQVAGEINPKRFRLREATYPDVESALLMWLRDARSRDIPVNGLLLRKRAEQLAVVLGHNDGQNEGSSDEESSVPDDETSDPSVWPQFREAFGADSFSDFATFDNGIVDNE</sequence>
<dbReference type="InterPro" id="IPR050863">
    <property type="entry name" value="CenT-Element_Derived"/>
</dbReference>
<evidence type="ECO:0008006" key="9">
    <source>
        <dbReference type="Google" id="ProtNLM"/>
    </source>
</evidence>
<evidence type="ECO:0000259" key="5">
    <source>
        <dbReference type="Pfam" id="PF03221"/>
    </source>
</evidence>
<dbReference type="InterPro" id="IPR009057">
    <property type="entry name" value="Homeodomain-like_sf"/>
</dbReference>
<evidence type="ECO:0000313" key="8">
    <source>
        <dbReference type="Proteomes" id="UP000821837"/>
    </source>
</evidence>
<keyword evidence="2" id="KW-0238">DNA-binding</keyword>
<feature type="compositionally biased region" description="Acidic residues" evidence="4">
    <location>
        <begin position="124"/>
        <end position="137"/>
    </location>
</feature>
<dbReference type="EMBL" id="JABSTV010001253">
    <property type="protein sequence ID" value="KAH7943885.1"/>
    <property type="molecule type" value="Genomic_DNA"/>
</dbReference>
<dbReference type="VEuPathDB" id="VectorBase:RSAN_052087"/>
<dbReference type="AlphaFoldDB" id="A0A9D4SQX4"/>
<keyword evidence="8" id="KW-1185">Reference proteome</keyword>
<evidence type="ECO:0000313" key="7">
    <source>
        <dbReference type="EMBL" id="KAH7943885.1"/>
    </source>
</evidence>
<dbReference type="InterPro" id="IPR006600">
    <property type="entry name" value="HTH_CenpB_DNA-bd_dom"/>
</dbReference>
<evidence type="ECO:0000256" key="3">
    <source>
        <dbReference type="ARBA" id="ARBA00023242"/>
    </source>
</evidence>
<protein>
    <recommendedName>
        <fullName evidence="9">HTH psq-type domain-containing protein</fullName>
    </recommendedName>
</protein>
<dbReference type="PANTHER" id="PTHR19303">
    <property type="entry name" value="TRANSPOSON"/>
    <property type="match status" value="1"/>
</dbReference>
<feature type="domain" description="HTH CENPB-type" evidence="5">
    <location>
        <begin position="77"/>
        <end position="117"/>
    </location>
</feature>
<comment type="subcellular location">
    <subcellularLocation>
        <location evidence="1">Nucleus</location>
    </subcellularLocation>
</comment>
<dbReference type="Pfam" id="PF03221">
    <property type="entry name" value="HTH_Tnp_Tc5"/>
    <property type="match status" value="1"/>
</dbReference>
<proteinExistence type="predicted"/>
<gene>
    <name evidence="7" type="ORF">HPB52_012494</name>
</gene>
<evidence type="ECO:0000256" key="1">
    <source>
        <dbReference type="ARBA" id="ARBA00004123"/>
    </source>
</evidence>
<evidence type="ECO:0000256" key="4">
    <source>
        <dbReference type="SAM" id="MobiDB-lite"/>
    </source>
</evidence>